<comment type="caution">
    <text evidence="1">The sequence shown here is derived from an EMBL/GenBank/DDBJ whole genome shotgun (WGS) entry which is preliminary data.</text>
</comment>
<protein>
    <submittedName>
        <fullName evidence="1">Uncharacterized protein</fullName>
    </submittedName>
</protein>
<dbReference type="EMBL" id="AAVN02000004">
    <property type="protein sequence ID" value="EBA39713.1"/>
    <property type="molecule type" value="Genomic_DNA"/>
</dbReference>
<reference evidence="1 2" key="2">
    <citation type="submission" date="2007-04" db="EMBL/GenBank/DDBJ databases">
        <authorList>
            <person name="Fulton L."/>
            <person name="Clifton S."/>
            <person name="Fulton B."/>
            <person name="Xu J."/>
            <person name="Minx P."/>
            <person name="Mardis E.R."/>
            <person name="Wilson R.K."/>
        </authorList>
    </citation>
    <scope>NUCLEOTIDE SEQUENCE [LARGE SCALE GENOMIC DNA]</scope>
    <source>
        <strain evidence="2">ATCC 25986 / DSM 3979 / JCM 10188 / KCTC 3647 / NCTC 11838 / VPI 1003</strain>
    </source>
</reference>
<dbReference type="Proteomes" id="UP000002979">
    <property type="component" value="Unassembled WGS sequence"/>
</dbReference>
<accession>A4EA45</accession>
<gene>
    <name evidence="1" type="ORF">COLAER_01301</name>
</gene>
<sequence>MQHPVIVLPPQLHHNGKNLVCFRIDVNKRVSNITASERFYIILVNWNIIAILSLSQA</sequence>
<proteinExistence type="predicted"/>
<evidence type="ECO:0000313" key="2">
    <source>
        <dbReference type="Proteomes" id="UP000002979"/>
    </source>
</evidence>
<reference evidence="1 2" key="1">
    <citation type="submission" date="2007-01" db="EMBL/GenBank/DDBJ databases">
        <title>Draft genome sequence of Collinsella aerofaciens (ATCC 25986).</title>
        <authorList>
            <person name="Sudarsanam P."/>
            <person name="Ley R."/>
            <person name="Guruge J."/>
            <person name="Turnbaugh P.J."/>
            <person name="Mahowald M."/>
            <person name="Liep D."/>
            <person name="Gordon J."/>
        </authorList>
    </citation>
    <scope>NUCLEOTIDE SEQUENCE [LARGE SCALE GENOMIC DNA]</scope>
    <source>
        <strain evidence="2">ATCC 25986 / DSM 3979 / JCM 10188 / KCTC 3647 / NCTC 11838 / VPI 1003</strain>
    </source>
</reference>
<dbReference type="AlphaFoldDB" id="A4EA45"/>
<evidence type="ECO:0000313" key="1">
    <source>
        <dbReference type="EMBL" id="EBA39713.1"/>
    </source>
</evidence>
<organism evidence="1 2">
    <name type="scientific">Collinsella aerofaciens (strain ATCC 25986 / DSM 3979 / JCM 10188 / KCTC 3647 / NCTC 11838 / VPI 1003)</name>
    <dbReference type="NCBI Taxonomy" id="411903"/>
    <lineage>
        <taxon>Bacteria</taxon>
        <taxon>Bacillati</taxon>
        <taxon>Actinomycetota</taxon>
        <taxon>Coriobacteriia</taxon>
        <taxon>Coriobacteriales</taxon>
        <taxon>Coriobacteriaceae</taxon>
        <taxon>Collinsella</taxon>
    </lineage>
</organism>
<name>A4EA45_COLAA</name>